<dbReference type="Pfam" id="PF01564">
    <property type="entry name" value="Spermine_synth"/>
    <property type="match status" value="1"/>
</dbReference>
<keyword evidence="3" id="KW-0620">Polyamine biosynthesis</keyword>
<sequence>RLLYLEGILQSSLYGETSYHEALVHPAMLSHLNPKRVAIVGGGEGATLREVLKHKTVDTVVMLEIDENNVNILRQHLPEWSDCDELPSSMKSCFDDPRADVRFVDAFKWFTNNFDINSADKLSKEDRFDVVIMDALDPNDNIEFAADLYNNASFVRSLVNSLTDNGVLVAQLGQS</sequence>
<feature type="non-terminal residue" evidence="5">
    <location>
        <position position="1"/>
    </location>
</feature>
<dbReference type="InParanoid" id="B8CF12"/>
<dbReference type="GO" id="GO:0016740">
    <property type="term" value="F:transferase activity"/>
    <property type="evidence" value="ECO:0007669"/>
    <property type="project" value="UniProtKB-UniRule"/>
</dbReference>
<dbReference type="Proteomes" id="UP000001449">
    <property type="component" value="Chromosome 20"/>
</dbReference>
<reference evidence="5 6" key="2">
    <citation type="journal article" date="2008" name="Nature">
        <title>The Phaeodactylum genome reveals the evolutionary history of diatom genomes.</title>
        <authorList>
            <person name="Bowler C."/>
            <person name="Allen A.E."/>
            <person name="Badger J.H."/>
            <person name="Grimwood J."/>
            <person name="Jabbari K."/>
            <person name="Kuo A."/>
            <person name="Maheswari U."/>
            <person name="Martens C."/>
            <person name="Maumus F."/>
            <person name="Otillar R.P."/>
            <person name="Rayko E."/>
            <person name="Salamov A."/>
            <person name="Vandepoele K."/>
            <person name="Beszteri B."/>
            <person name="Gruber A."/>
            <person name="Heijde M."/>
            <person name="Katinka M."/>
            <person name="Mock T."/>
            <person name="Valentin K."/>
            <person name="Verret F."/>
            <person name="Berges J.A."/>
            <person name="Brownlee C."/>
            <person name="Cadoret J.P."/>
            <person name="Chiovitti A."/>
            <person name="Choi C.J."/>
            <person name="Coesel S."/>
            <person name="De Martino A."/>
            <person name="Detter J.C."/>
            <person name="Durkin C."/>
            <person name="Falciatore A."/>
            <person name="Fournet J."/>
            <person name="Haruta M."/>
            <person name="Huysman M.J."/>
            <person name="Jenkins B.D."/>
            <person name="Jiroutova K."/>
            <person name="Jorgensen R.E."/>
            <person name="Joubert Y."/>
            <person name="Kaplan A."/>
            <person name="Kroger N."/>
            <person name="Kroth P.G."/>
            <person name="La Roche J."/>
            <person name="Lindquist E."/>
            <person name="Lommer M."/>
            <person name="Martin-Jezequel V."/>
            <person name="Lopez P.J."/>
            <person name="Lucas S."/>
            <person name="Mangogna M."/>
            <person name="McGinnis K."/>
            <person name="Medlin L.K."/>
            <person name="Montsant A."/>
            <person name="Oudot-Le Secq M.P."/>
            <person name="Napoli C."/>
            <person name="Obornik M."/>
            <person name="Parker M.S."/>
            <person name="Petit J.L."/>
            <person name="Porcel B.M."/>
            <person name="Poulsen N."/>
            <person name="Robison M."/>
            <person name="Rychlewski L."/>
            <person name="Rynearson T.A."/>
            <person name="Schmutz J."/>
            <person name="Shapiro H."/>
            <person name="Siaut M."/>
            <person name="Stanley M."/>
            <person name="Sussman M.R."/>
            <person name="Taylor A.R."/>
            <person name="Vardi A."/>
            <person name="von Dassow P."/>
            <person name="Vyverman W."/>
            <person name="Willis A."/>
            <person name="Wyrwicz L.S."/>
            <person name="Rokhsar D.S."/>
            <person name="Weissenbach J."/>
            <person name="Armbrust E.V."/>
            <person name="Green B.R."/>
            <person name="Van de Peer Y."/>
            <person name="Grigoriev I.V."/>
        </authorList>
    </citation>
    <scope>NUCLEOTIDE SEQUENCE [LARGE SCALE GENOMIC DNA]</scope>
    <source>
        <strain evidence="5 6">CCMP1335</strain>
    </source>
</reference>
<protein>
    <recommendedName>
        <fullName evidence="4">PABS domain-containing protein</fullName>
    </recommendedName>
</protein>
<reference evidence="5 6" key="1">
    <citation type="journal article" date="2004" name="Science">
        <title>The genome of the diatom Thalassiosira pseudonana: ecology, evolution, and metabolism.</title>
        <authorList>
            <person name="Armbrust E.V."/>
            <person name="Berges J.A."/>
            <person name="Bowler C."/>
            <person name="Green B.R."/>
            <person name="Martinez D."/>
            <person name="Putnam N.H."/>
            <person name="Zhou S."/>
            <person name="Allen A.E."/>
            <person name="Apt K.E."/>
            <person name="Bechner M."/>
            <person name="Brzezinski M.A."/>
            <person name="Chaal B.K."/>
            <person name="Chiovitti A."/>
            <person name="Davis A.K."/>
            <person name="Demarest M.S."/>
            <person name="Detter J.C."/>
            <person name="Glavina T."/>
            <person name="Goodstein D."/>
            <person name="Hadi M.Z."/>
            <person name="Hellsten U."/>
            <person name="Hildebrand M."/>
            <person name="Jenkins B.D."/>
            <person name="Jurka J."/>
            <person name="Kapitonov V.V."/>
            <person name="Kroger N."/>
            <person name="Lau W.W."/>
            <person name="Lane T.W."/>
            <person name="Larimer F.W."/>
            <person name="Lippmeier J.C."/>
            <person name="Lucas S."/>
            <person name="Medina M."/>
            <person name="Montsant A."/>
            <person name="Obornik M."/>
            <person name="Parker M.S."/>
            <person name="Palenik B."/>
            <person name="Pazour G.J."/>
            <person name="Richardson P.M."/>
            <person name="Rynearson T.A."/>
            <person name="Saito M.A."/>
            <person name="Schwartz D.C."/>
            <person name="Thamatrakoln K."/>
            <person name="Valentin K."/>
            <person name="Vardi A."/>
            <person name="Wilkerson F.P."/>
            <person name="Rokhsar D.S."/>
        </authorList>
    </citation>
    <scope>NUCLEOTIDE SEQUENCE [LARGE SCALE GENOMIC DNA]</scope>
    <source>
        <strain evidence="5 6">CCMP1335</strain>
    </source>
</reference>
<feature type="active site" description="Proton acceptor" evidence="3">
    <location>
        <position position="134"/>
    </location>
</feature>
<feature type="non-terminal residue" evidence="5">
    <location>
        <position position="175"/>
    </location>
</feature>
<evidence type="ECO:0000256" key="2">
    <source>
        <dbReference type="ARBA" id="ARBA00022679"/>
    </source>
</evidence>
<name>B8CF12_THAPS</name>
<dbReference type="PANTHER" id="PTHR11558:SF11">
    <property type="entry name" value="SPERMIDINE SYNTHASE"/>
    <property type="match status" value="1"/>
</dbReference>
<dbReference type="Gene3D" id="3.40.50.150">
    <property type="entry name" value="Vaccinia Virus protein VP39"/>
    <property type="match status" value="1"/>
</dbReference>
<gene>
    <name evidence="5" type="ORF">THAPSDRAFT_264730</name>
</gene>
<dbReference type="KEGG" id="tps:THAPSDRAFT_264730"/>
<keyword evidence="2 3" id="KW-0808">Transferase</keyword>
<dbReference type="HOGENOM" id="CLU_048199_7_1_1"/>
<accession>B8CF12</accession>
<evidence type="ECO:0000259" key="4">
    <source>
        <dbReference type="PROSITE" id="PS51006"/>
    </source>
</evidence>
<dbReference type="InterPro" id="IPR030374">
    <property type="entry name" value="PABS"/>
</dbReference>
<dbReference type="RefSeq" id="XP_002294638.1">
    <property type="nucleotide sequence ID" value="XM_002294602.1"/>
</dbReference>
<dbReference type="GeneID" id="7447768"/>
<dbReference type="eggNOG" id="KOG1562">
    <property type="taxonomic scope" value="Eukaryota"/>
</dbReference>
<evidence type="ECO:0000256" key="1">
    <source>
        <dbReference type="ARBA" id="ARBA00007867"/>
    </source>
</evidence>
<evidence type="ECO:0000256" key="3">
    <source>
        <dbReference type="PROSITE-ProRule" id="PRU00354"/>
    </source>
</evidence>
<dbReference type="InterPro" id="IPR030373">
    <property type="entry name" value="PABS_CS"/>
</dbReference>
<dbReference type="InterPro" id="IPR029063">
    <property type="entry name" value="SAM-dependent_MTases_sf"/>
</dbReference>
<dbReference type="PANTHER" id="PTHR11558">
    <property type="entry name" value="SPERMIDINE/SPERMINE SYNTHASE"/>
    <property type="match status" value="1"/>
</dbReference>
<comment type="similarity">
    <text evidence="1">Belongs to the spermidine/spermine synthase family.</text>
</comment>
<dbReference type="PaxDb" id="35128-Thaps264730"/>
<keyword evidence="6" id="KW-1185">Reference proteome</keyword>
<dbReference type="PROSITE" id="PS51006">
    <property type="entry name" value="PABS_2"/>
    <property type="match status" value="1"/>
</dbReference>
<dbReference type="GO" id="GO:0006596">
    <property type="term" value="P:polyamine biosynthetic process"/>
    <property type="evidence" value="ECO:0007669"/>
    <property type="project" value="UniProtKB-UniRule"/>
</dbReference>
<organism evidence="5 6">
    <name type="scientific">Thalassiosira pseudonana</name>
    <name type="common">Marine diatom</name>
    <name type="synonym">Cyclotella nana</name>
    <dbReference type="NCBI Taxonomy" id="35128"/>
    <lineage>
        <taxon>Eukaryota</taxon>
        <taxon>Sar</taxon>
        <taxon>Stramenopiles</taxon>
        <taxon>Ochrophyta</taxon>
        <taxon>Bacillariophyta</taxon>
        <taxon>Coscinodiscophyceae</taxon>
        <taxon>Thalassiosirophycidae</taxon>
        <taxon>Thalassiosirales</taxon>
        <taxon>Thalassiosiraceae</taxon>
        <taxon>Thalassiosira</taxon>
    </lineage>
</organism>
<evidence type="ECO:0000313" key="5">
    <source>
        <dbReference type="EMBL" id="EED87998.1"/>
    </source>
</evidence>
<dbReference type="SUPFAM" id="SSF53335">
    <property type="entry name" value="S-adenosyl-L-methionine-dependent methyltransferases"/>
    <property type="match status" value="1"/>
</dbReference>
<proteinExistence type="inferred from homology"/>
<dbReference type="InterPro" id="IPR001045">
    <property type="entry name" value="Spermi_synthase"/>
</dbReference>
<dbReference type="AlphaFoldDB" id="B8CF12"/>
<evidence type="ECO:0000313" key="6">
    <source>
        <dbReference type="Proteomes" id="UP000001449"/>
    </source>
</evidence>
<dbReference type="PROSITE" id="PS01330">
    <property type="entry name" value="PABS_1"/>
    <property type="match status" value="1"/>
</dbReference>
<dbReference type="STRING" id="35128.B8CF12"/>
<dbReference type="EMBL" id="CM000652">
    <property type="protein sequence ID" value="EED87998.1"/>
    <property type="molecule type" value="Genomic_DNA"/>
</dbReference>
<feature type="domain" description="PABS" evidence="4">
    <location>
        <begin position="1"/>
        <end position="175"/>
    </location>
</feature>